<dbReference type="CDD" id="cd05374">
    <property type="entry name" value="17beta-HSD-like_SDR_c"/>
    <property type="match status" value="1"/>
</dbReference>
<dbReference type="SUPFAM" id="SSF51735">
    <property type="entry name" value="NAD(P)-binding Rossmann-fold domains"/>
    <property type="match status" value="1"/>
</dbReference>
<dbReference type="EMBL" id="QOVN01000004">
    <property type="protein sequence ID" value="RXG28585.1"/>
    <property type="molecule type" value="Genomic_DNA"/>
</dbReference>
<reference evidence="4 7" key="3">
    <citation type="submission" date="2018-07" db="EMBL/GenBank/DDBJ databases">
        <title>Leeuwenhoekiella genomics.</title>
        <authorList>
            <person name="Tahon G."/>
            <person name="Willems A."/>
        </authorList>
    </citation>
    <scope>NUCLEOTIDE SEQUENCE [LARGE SCALE GENOMIC DNA]</scope>
    <source>
        <strain evidence="4 7">LMG 24856</strain>
    </source>
</reference>
<sequence>MQHVILITGSSSGIGKSTAKKLLEKGHIVYGAARRTDEMQELEHLGMHTHFLDLTKDESIISCVEHILKKEGRIDVLINNAGYGSYGAVEDVSIEEAKRQFEVNLFGLARITQLVLPAMRKNKKGRIVNISSMAGKIYTPFGAWYHATKHALEGWSDCLRLELKAFDIDVVIVQPGAIKTDWGTIAAKNLKEKSGSGPYAAFANAAAEGMHEAYTGDRLTDVDVLGKTIAKAATIKKPNRRYAKGFMAKPAMALRKWLGDGIYEKLIRSQFK</sequence>
<dbReference type="Proteomes" id="UP000184240">
    <property type="component" value="Unassembled WGS sequence"/>
</dbReference>
<evidence type="ECO:0000256" key="1">
    <source>
        <dbReference type="ARBA" id="ARBA00006484"/>
    </source>
</evidence>
<name>A0A1M5TQS0_9FLAO</name>
<keyword evidence="7" id="KW-1185">Reference proteome</keyword>
<protein>
    <submittedName>
        <fullName evidence="5">Short-chain dehydrogenase</fullName>
    </submittedName>
    <submittedName>
        <fullName evidence="4">Short-subunit dehydrogenase</fullName>
    </submittedName>
</protein>
<keyword evidence="2" id="KW-0560">Oxidoreductase</keyword>
<evidence type="ECO:0000313" key="6">
    <source>
        <dbReference type="Proteomes" id="UP000184240"/>
    </source>
</evidence>
<reference evidence="5" key="1">
    <citation type="submission" date="2016-11" db="EMBL/GenBank/DDBJ databases">
        <authorList>
            <person name="Jaros S."/>
            <person name="Januszkiewicz K."/>
            <person name="Wedrychowicz H."/>
        </authorList>
    </citation>
    <scope>NUCLEOTIDE SEQUENCE [LARGE SCALE GENOMIC DNA]</scope>
    <source>
        <strain evidence="5">DSM 19859</strain>
    </source>
</reference>
<dbReference type="AlphaFoldDB" id="A0A1M5TQS0"/>
<dbReference type="PRINTS" id="PR00081">
    <property type="entry name" value="GDHRDH"/>
</dbReference>
<dbReference type="InterPro" id="IPR036291">
    <property type="entry name" value="NAD(P)-bd_dom_sf"/>
</dbReference>
<evidence type="ECO:0000256" key="2">
    <source>
        <dbReference type="ARBA" id="ARBA00023002"/>
    </source>
</evidence>
<dbReference type="InterPro" id="IPR002347">
    <property type="entry name" value="SDR_fam"/>
</dbReference>
<proteinExistence type="inferred from homology"/>
<reference evidence="6" key="2">
    <citation type="submission" date="2016-11" db="EMBL/GenBank/DDBJ databases">
        <authorList>
            <person name="Varghese N."/>
            <person name="Submissions S."/>
        </authorList>
    </citation>
    <scope>NUCLEOTIDE SEQUENCE [LARGE SCALE GENOMIC DNA]</scope>
    <source>
        <strain evidence="6">DSM 19859</strain>
    </source>
</reference>
<dbReference type="RefSeq" id="WP_072979862.1">
    <property type="nucleotide sequence ID" value="NZ_FQXT01000001.1"/>
</dbReference>
<evidence type="ECO:0000313" key="4">
    <source>
        <dbReference type="EMBL" id="RXG28585.1"/>
    </source>
</evidence>
<dbReference type="PANTHER" id="PTHR44169:SF6">
    <property type="entry name" value="NADPH-DEPENDENT 1-ACYLDIHYDROXYACETONE PHOSPHATE REDUCTASE"/>
    <property type="match status" value="1"/>
</dbReference>
<evidence type="ECO:0000313" key="5">
    <source>
        <dbReference type="EMBL" id="SHH53117.1"/>
    </source>
</evidence>
<accession>A0A1M5TQS0</accession>
<dbReference type="PRINTS" id="PR00080">
    <property type="entry name" value="SDRFAMILY"/>
</dbReference>
<dbReference type="NCBIfam" id="NF004826">
    <property type="entry name" value="PRK06182.1"/>
    <property type="match status" value="1"/>
</dbReference>
<comment type="similarity">
    <text evidence="1 3">Belongs to the short-chain dehydrogenases/reductases (SDR) family.</text>
</comment>
<dbReference type="OrthoDB" id="822355at2"/>
<dbReference type="Gene3D" id="3.40.50.720">
    <property type="entry name" value="NAD(P)-binding Rossmann-like Domain"/>
    <property type="match status" value="1"/>
</dbReference>
<dbReference type="EMBL" id="FQXT01000001">
    <property type="protein sequence ID" value="SHH53117.1"/>
    <property type="molecule type" value="Genomic_DNA"/>
</dbReference>
<organism evidence="5 6">
    <name type="scientific">Leeuwenhoekiella palythoae</name>
    <dbReference type="NCBI Taxonomy" id="573501"/>
    <lineage>
        <taxon>Bacteria</taxon>
        <taxon>Pseudomonadati</taxon>
        <taxon>Bacteroidota</taxon>
        <taxon>Flavobacteriia</taxon>
        <taxon>Flavobacteriales</taxon>
        <taxon>Flavobacteriaceae</taxon>
        <taxon>Leeuwenhoekiella</taxon>
    </lineage>
</organism>
<dbReference type="Proteomes" id="UP000290037">
    <property type="component" value="Unassembled WGS sequence"/>
</dbReference>
<dbReference type="STRING" id="573501.SAMN04487999_0429"/>
<evidence type="ECO:0000256" key="3">
    <source>
        <dbReference type="RuleBase" id="RU000363"/>
    </source>
</evidence>
<dbReference type="PANTHER" id="PTHR44169">
    <property type="entry name" value="NADPH-DEPENDENT 1-ACYLDIHYDROXYACETONE PHOSPHATE REDUCTASE"/>
    <property type="match status" value="1"/>
</dbReference>
<gene>
    <name evidence="4" type="ORF">DSM01_2046</name>
    <name evidence="5" type="ORF">SAMN04487999_0429</name>
</gene>
<evidence type="ECO:0000313" key="7">
    <source>
        <dbReference type="Proteomes" id="UP000290037"/>
    </source>
</evidence>
<dbReference type="GO" id="GO:0016491">
    <property type="term" value="F:oxidoreductase activity"/>
    <property type="evidence" value="ECO:0007669"/>
    <property type="project" value="UniProtKB-KW"/>
</dbReference>
<dbReference type="Pfam" id="PF00106">
    <property type="entry name" value="adh_short"/>
    <property type="match status" value="1"/>
</dbReference>